<dbReference type="PANTHER" id="PTHR12121:SF34">
    <property type="entry name" value="PROTEIN ANGEL"/>
    <property type="match status" value="1"/>
</dbReference>
<dbReference type="Gene3D" id="3.60.10.10">
    <property type="entry name" value="Endonuclease/exonuclease/phosphatase"/>
    <property type="match status" value="1"/>
</dbReference>
<feature type="compositionally biased region" description="Polar residues" evidence="1">
    <location>
        <begin position="93"/>
        <end position="103"/>
    </location>
</feature>
<dbReference type="InterPro" id="IPR050410">
    <property type="entry name" value="CCR4/nocturin_mRNA_transcr"/>
</dbReference>
<evidence type="ECO:0000313" key="4">
    <source>
        <dbReference type="Proteomes" id="UP000054560"/>
    </source>
</evidence>
<feature type="compositionally biased region" description="Gly residues" evidence="1">
    <location>
        <begin position="125"/>
        <end position="143"/>
    </location>
</feature>
<organism evidence="3 4">
    <name type="scientific">Sphaeroforma arctica JP610</name>
    <dbReference type="NCBI Taxonomy" id="667725"/>
    <lineage>
        <taxon>Eukaryota</taxon>
        <taxon>Ichthyosporea</taxon>
        <taxon>Ichthyophonida</taxon>
        <taxon>Sphaeroforma</taxon>
    </lineage>
</organism>
<dbReference type="InterPro" id="IPR005135">
    <property type="entry name" value="Endo/exonuclease/phosphatase"/>
</dbReference>
<dbReference type="eggNOG" id="KOG2338">
    <property type="taxonomic scope" value="Eukaryota"/>
</dbReference>
<accession>A0A0L0FSP9</accession>
<dbReference type="GeneID" id="25908296"/>
<dbReference type="EMBL" id="KQ242237">
    <property type="protein sequence ID" value="KNC79832.1"/>
    <property type="molecule type" value="Genomic_DNA"/>
</dbReference>
<dbReference type="GO" id="GO:0000175">
    <property type="term" value="F:3'-5'-RNA exonuclease activity"/>
    <property type="evidence" value="ECO:0007669"/>
    <property type="project" value="TreeGrafter"/>
</dbReference>
<dbReference type="OrthoDB" id="10253982at2759"/>
<feature type="compositionally biased region" description="Polar residues" evidence="1">
    <location>
        <begin position="33"/>
        <end position="52"/>
    </location>
</feature>
<dbReference type="InterPro" id="IPR036691">
    <property type="entry name" value="Endo/exonu/phosph_ase_sf"/>
</dbReference>
<keyword evidence="4" id="KW-1185">Reference proteome</keyword>
<evidence type="ECO:0000256" key="1">
    <source>
        <dbReference type="SAM" id="MobiDB-lite"/>
    </source>
</evidence>
<dbReference type="RefSeq" id="XP_014153734.1">
    <property type="nucleotide sequence ID" value="XM_014298259.1"/>
</dbReference>
<feature type="compositionally biased region" description="Polar residues" evidence="1">
    <location>
        <begin position="155"/>
        <end position="166"/>
    </location>
</feature>
<dbReference type="Proteomes" id="UP000054560">
    <property type="component" value="Unassembled WGS sequence"/>
</dbReference>
<dbReference type="Pfam" id="PF03372">
    <property type="entry name" value="Exo_endo_phos"/>
    <property type="match status" value="1"/>
</dbReference>
<dbReference type="PANTHER" id="PTHR12121">
    <property type="entry name" value="CARBON CATABOLITE REPRESSOR PROTEIN 4"/>
    <property type="match status" value="1"/>
</dbReference>
<sequence>MHTVSHPLLLYSPSIPLCPPHIHNIFDGPSVSKVRNMSSTPTAGDQGSAGSNEKSEMDWQRHTPQEGHSHPKRYRDANTKRAYSDTREAYNNGVRSAQSSNYGQRGGRDHESSATESYHTHGRGVYSGSGRGSYQGGGSGYSGNGRVSAGREYRSSGNRPSYNGKSQLGCIPRQDFSKLPFTGRVTEILSEIDSGRDISDVKVMTYNILGDKLMKAHANLYARTDTRVLKWDYRFPRILNEIKDNAPDVLCLQEVECFAEFENALQIEGYAGMYQSRTGDKTDGLAFFYKTDKFQLLSHKKVRFRATEEKDALMTRDNVAIVAALQLLKPSGKRVCIATTHLLFNPKRGDVKLGQIAMLFAEIDRIAKSDAVNPIPVVVCGDFNFRPSAQLFKFILDGTITLDTAHNAKMLGMPASQVRALDAEHKSTHAGNKQQRKAAAMRNEPFAFPPPELSHMDMDCRYRDVAQTSTEGMQGVNGQPRTVGGARAQTPKNASPTTFAHQLDLAAAYNTHEANGNEVATTYHMGQKGGVKVDYMFYTQELLTLVERLSCAPSAEVKAFNGLPNLHQPSDHQSLVCRFAINS</sequence>
<feature type="domain" description="Endonuclease/exonuclease/phosphatase" evidence="2">
    <location>
        <begin position="204"/>
        <end position="572"/>
    </location>
</feature>
<reference evidence="3 4" key="1">
    <citation type="submission" date="2011-02" db="EMBL/GenBank/DDBJ databases">
        <title>The Genome Sequence of Sphaeroforma arctica JP610.</title>
        <authorList>
            <consortium name="The Broad Institute Genome Sequencing Platform"/>
            <person name="Russ C."/>
            <person name="Cuomo C."/>
            <person name="Young S.K."/>
            <person name="Zeng Q."/>
            <person name="Gargeya S."/>
            <person name="Alvarado L."/>
            <person name="Berlin A."/>
            <person name="Chapman S.B."/>
            <person name="Chen Z."/>
            <person name="Freedman E."/>
            <person name="Gellesch M."/>
            <person name="Goldberg J."/>
            <person name="Griggs A."/>
            <person name="Gujja S."/>
            <person name="Heilman E."/>
            <person name="Heiman D."/>
            <person name="Howarth C."/>
            <person name="Mehta T."/>
            <person name="Neiman D."/>
            <person name="Pearson M."/>
            <person name="Roberts A."/>
            <person name="Saif S."/>
            <person name="Shea T."/>
            <person name="Shenoy N."/>
            <person name="Sisk P."/>
            <person name="Stolte C."/>
            <person name="Sykes S."/>
            <person name="White J."/>
            <person name="Yandava C."/>
            <person name="Burger G."/>
            <person name="Gray M.W."/>
            <person name="Holland P.W.H."/>
            <person name="King N."/>
            <person name="Lang F.B.F."/>
            <person name="Roger A.J."/>
            <person name="Ruiz-Trillo I."/>
            <person name="Haas B."/>
            <person name="Nusbaum C."/>
            <person name="Birren B."/>
        </authorList>
    </citation>
    <scope>NUCLEOTIDE SEQUENCE [LARGE SCALE GENOMIC DNA]</scope>
    <source>
        <strain evidence="3 4">JP610</strain>
    </source>
</reference>
<feature type="region of interest" description="Disordered" evidence="1">
    <location>
        <begin position="470"/>
        <end position="495"/>
    </location>
</feature>
<feature type="compositionally biased region" description="Polar residues" evidence="1">
    <location>
        <begin position="470"/>
        <end position="480"/>
    </location>
</feature>
<gene>
    <name evidence="3" type="ORF">SARC_07792</name>
</gene>
<evidence type="ECO:0000259" key="2">
    <source>
        <dbReference type="Pfam" id="PF03372"/>
    </source>
</evidence>
<feature type="region of interest" description="Disordered" evidence="1">
    <location>
        <begin position="33"/>
        <end position="167"/>
    </location>
</feature>
<dbReference type="AlphaFoldDB" id="A0A0L0FSP9"/>
<feature type="compositionally biased region" description="Basic and acidic residues" evidence="1">
    <location>
        <begin position="53"/>
        <end position="88"/>
    </location>
</feature>
<proteinExistence type="predicted"/>
<protein>
    <recommendedName>
        <fullName evidence="2">Endonuclease/exonuclease/phosphatase domain-containing protein</fullName>
    </recommendedName>
</protein>
<evidence type="ECO:0000313" key="3">
    <source>
        <dbReference type="EMBL" id="KNC79832.1"/>
    </source>
</evidence>
<dbReference type="SUPFAM" id="SSF56219">
    <property type="entry name" value="DNase I-like"/>
    <property type="match status" value="1"/>
</dbReference>
<name>A0A0L0FSP9_9EUKA</name>